<accession>A0A840PS55</accession>
<evidence type="ECO:0000313" key="2">
    <source>
        <dbReference type="Proteomes" id="UP000557217"/>
    </source>
</evidence>
<proteinExistence type="predicted"/>
<dbReference type="AlphaFoldDB" id="A0A840PS55"/>
<dbReference type="Proteomes" id="UP000557217">
    <property type="component" value="Unassembled WGS sequence"/>
</dbReference>
<organism evidence="1 2">
    <name type="scientific">Ureibacillus thermosphaericus</name>
    <dbReference type="NCBI Taxonomy" id="51173"/>
    <lineage>
        <taxon>Bacteria</taxon>
        <taxon>Bacillati</taxon>
        <taxon>Bacillota</taxon>
        <taxon>Bacilli</taxon>
        <taxon>Bacillales</taxon>
        <taxon>Caryophanaceae</taxon>
        <taxon>Ureibacillus</taxon>
    </lineage>
</organism>
<sequence>MKNIIKLISVALIFSLIVTTTPIFSFAKENEIEKLQQKWHISDEDLEKSLELISNNKELFMEIVDQEELDSYNIEDENTALLLYFLNTDQINNNVNARTLSSNDAIIQPTIWGSLVRVLVSQAVKKKMGKKIQERIGDEVEKKVIPKFQDAAENATKKYGYKGHKGPEYDNGQINQGEHILSIQDDKGDFIRFHVNINPSRNTTTWHWHLRDDNFNEHYGQIQLQHNSLPKWGSE</sequence>
<dbReference type="InterPro" id="IPR025616">
    <property type="entry name" value="YpjP"/>
</dbReference>
<reference evidence="1 2" key="1">
    <citation type="submission" date="2020-08" db="EMBL/GenBank/DDBJ databases">
        <title>Genomic Encyclopedia of Type Strains, Phase IV (KMG-IV): sequencing the most valuable type-strain genomes for metagenomic binning, comparative biology and taxonomic classification.</title>
        <authorList>
            <person name="Goeker M."/>
        </authorList>
    </citation>
    <scope>NUCLEOTIDE SEQUENCE [LARGE SCALE GENOMIC DNA]</scope>
    <source>
        <strain evidence="1 2">DSM 10633</strain>
    </source>
</reference>
<keyword evidence="2" id="KW-1185">Reference proteome</keyword>
<evidence type="ECO:0008006" key="3">
    <source>
        <dbReference type="Google" id="ProtNLM"/>
    </source>
</evidence>
<protein>
    <recommendedName>
        <fullName evidence="3">YpjP-like protein</fullName>
    </recommendedName>
</protein>
<gene>
    <name evidence="1" type="ORF">HNR36_001699</name>
</gene>
<name>A0A840PS55_URETH</name>
<dbReference type="RefSeq" id="WP_016837552.1">
    <property type="nucleotide sequence ID" value="NZ_JAAXPW010000020.1"/>
</dbReference>
<dbReference type="EMBL" id="JACHGZ010000018">
    <property type="protein sequence ID" value="MBB5149309.1"/>
    <property type="molecule type" value="Genomic_DNA"/>
</dbReference>
<comment type="caution">
    <text evidence="1">The sequence shown here is derived from an EMBL/GenBank/DDBJ whole genome shotgun (WGS) entry which is preliminary data.</text>
</comment>
<evidence type="ECO:0000313" key="1">
    <source>
        <dbReference type="EMBL" id="MBB5149309.1"/>
    </source>
</evidence>
<dbReference type="Pfam" id="PF14005">
    <property type="entry name" value="YpjP"/>
    <property type="match status" value="1"/>
</dbReference>